<proteinExistence type="predicted"/>
<accession>A0ABQ4Y482</accession>
<comment type="caution">
    <text evidence="1">The sequence shown here is derived from an EMBL/GenBank/DDBJ whole genome shotgun (WGS) entry which is preliminary data.</text>
</comment>
<reference evidence="1" key="1">
    <citation type="journal article" date="2022" name="Int. J. Mol. Sci.">
        <title>Draft Genome of Tanacetum Coccineum: Genomic Comparison of Closely Related Tanacetum-Family Plants.</title>
        <authorList>
            <person name="Yamashiro T."/>
            <person name="Shiraishi A."/>
            <person name="Nakayama K."/>
            <person name="Satake H."/>
        </authorList>
    </citation>
    <scope>NUCLEOTIDE SEQUENCE</scope>
</reference>
<keyword evidence="2" id="KW-1185">Reference proteome</keyword>
<name>A0ABQ4Y482_9ASTR</name>
<gene>
    <name evidence="1" type="ORF">Tco_0705257</name>
</gene>
<sequence length="113" mass="13229">MLLIFLSQAPKVVLREVLSFRLFYCHLLLYLAREECKIIKEKVEVTYFNLLEIVTVRLKLVSVRFKKNNIRVREMLATWKLHSPLVMKVSKEAVSFGLSYSPLLDAACLDQRI</sequence>
<organism evidence="1 2">
    <name type="scientific">Tanacetum coccineum</name>
    <dbReference type="NCBI Taxonomy" id="301880"/>
    <lineage>
        <taxon>Eukaryota</taxon>
        <taxon>Viridiplantae</taxon>
        <taxon>Streptophyta</taxon>
        <taxon>Embryophyta</taxon>
        <taxon>Tracheophyta</taxon>
        <taxon>Spermatophyta</taxon>
        <taxon>Magnoliopsida</taxon>
        <taxon>eudicotyledons</taxon>
        <taxon>Gunneridae</taxon>
        <taxon>Pentapetalae</taxon>
        <taxon>asterids</taxon>
        <taxon>campanulids</taxon>
        <taxon>Asterales</taxon>
        <taxon>Asteraceae</taxon>
        <taxon>Asteroideae</taxon>
        <taxon>Anthemideae</taxon>
        <taxon>Anthemidinae</taxon>
        <taxon>Tanacetum</taxon>
    </lineage>
</organism>
<protein>
    <submittedName>
        <fullName evidence="1">Uncharacterized protein</fullName>
    </submittedName>
</protein>
<evidence type="ECO:0000313" key="1">
    <source>
        <dbReference type="EMBL" id="GJS72416.1"/>
    </source>
</evidence>
<reference evidence="1" key="2">
    <citation type="submission" date="2022-01" db="EMBL/GenBank/DDBJ databases">
        <authorList>
            <person name="Yamashiro T."/>
            <person name="Shiraishi A."/>
            <person name="Satake H."/>
            <person name="Nakayama K."/>
        </authorList>
    </citation>
    <scope>NUCLEOTIDE SEQUENCE</scope>
</reference>
<dbReference type="EMBL" id="BQNB010010077">
    <property type="protein sequence ID" value="GJS72416.1"/>
    <property type="molecule type" value="Genomic_DNA"/>
</dbReference>
<evidence type="ECO:0000313" key="2">
    <source>
        <dbReference type="Proteomes" id="UP001151760"/>
    </source>
</evidence>
<dbReference type="Proteomes" id="UP001151760">
    <property type="component" value="Unassembled WGS sequence"/>
</dbReference>